<dbReference type="EMBL" id="SNQG01000001">
    <property type="protein sequence ID" value="TEW68619.1"/>
    <property type="molecule type" value="Genomic_DNA"/>
</dbReference>
<dbReference type="Pfam" id="PF00583">
    <property type="entry name" value="Acetyltransf_1"/>
    <property type="match status" value="1"/>
</dbReference>
<reference evidence="3 4" key="1">
    <citation type="journal article" date="2016" name="Int. J. Syst. Evol. Microbiol.">
        <title>Proposal of Mucilaginibacter phyllosphaerae sp. nov. isolated from the phyllosphere of Galium album.</title>
        <authorList>
            <person name="Aydogan E.L."/>
            <person name="Busse H.J."/>
            <person name="Moser G."/>
            <person name="Muller C."/>
            <person name="Kampfer P."/>
            <person name="Glaeser S.P."/>
        </authorList>
    </citation>
    <scope>NUCLEOTIDE SEQUENCE [LARGE SCALE GENOMIC DNA]</scope>
    <source>
        <strain evidence="3 4">PP-F2FG21</strain>
    </source>
</reference>
<evidence type="ECO:0000313" key="5">
    <source>
        <dbReference type="Proteomes" id="UP000583101"/>
    </source>
</evidence>
<comment type="caution">
    <text evidence="3">The sequence shown here is derived from an EMBL/GenBank/DDBJ whole genome shotgun (WGS) entry which is preliminary data.</text>
</comment>
<evidence type="ECO:0000313" key="3">
    <source>
        <dbReference type="EMBL" id="TEW68619.1"/>
    </source>
</evidence>
<dbReference type="PROSITE" id="PS51186">
    <property type="entry name" value="GNAT"/>
    <property type="match status" value="1"/>
</dbReference>
<dbReference type="InterPro" id="IPR053144">
    <property type="entry name" value="Acetyltransferase_Butenolide"/>
</dbReference>
<keyword evidence="3" id="KW-0808">Transferase</keyword>
<sequence>MPASEIVYQRELTLNADEFIDVLKRSTLALRRPVDDAERIQDMLQNANLIITARINGKLVGISRALTDFAFCTYLSDLAVDEAYQKMGIGVRLIAETKLQSPKAKLILLAAPAAVNYYPKTGMTNFTSCFLLDDINDLKLPGQS</sequence>
<dbReference type="EMBL" id="JACIEG010000001">
    <property type="protein sequence ID" value="MBB3968384.1"/>
    <property type="molecule type" value="Genomic_DNA"/>
</dbReference>
<reference evidence="3" key="2">
    <citation type="submission" date="2019-03" db="EMBL/GenBank/DDBJ databases">
        <authorList>
            <person name="Yan Y.-Q."/>
            <person name="Du Z.-J."/>
        </authorList>
    </citation>
    <scope>NUCLEOTIDE SEQUENCE</scope>
    <source>
        <strain evidence="3">PP-F2FG21</strain>
    </source>
</reference>
<dbReference type="Proteomes" id="UP000583101">
    <property type="component" value="Unassembled WGS sequence"/>
</dbReference>
<feature type="domain" description="N-acetyltransferase" evidence="1">
    <location>
        <begin position="7"/>
        <end position="141"/>
    </location>
</feature>
<dbReference type="SUPFAM" id="SSF55729">
    <property type="entry name" value="Acyl-CoA N-acyltransferases (Nat)"/>
    <property type="match status" value="1"/>
</dbReference>
<evidence type="ECO:0000259" key="1">
    <source>
        <dbReference type="PROSITE" id="PS51186"/>
    </source>
</evidence>
<reference evidence="2 5" key="3">
    <citation type="submission" date="2020-08" db="EMBL/GenBank/DDBJ databases">
        <title>Genomic Encyclopedia of Type Strains, Phase IV (KMG-IV): sequencing the most valuable type-strain genomes for metagenomic binning, comparative biology and taxonomic classification.</title>
        <authorList>
            <person name="Goeker M."/>
        </authorList>
    </citation>
    <scope>NUCLEOTIDE SEQUENCE [LARGE SCALE GENOMIC DNA]</scope>
    <source>
        <strain evidence="2 5">DSM 100995</strain>
    </source>
</reference>
<dbReference type="RefSeq" id="WP_134334460.1">
    <property type="nucleotide sequence ID" value="NZ_BMCZ01000001.1"/>
</dbReference>
<organism evidence="3 4">
    <name type="scientific">Mucilaginibacter phyllosphaerae</name>
    <dbReference type="NCBI Taxonomy" id="1812349"/>
    <lineage>
        <taxon>Bacteria</taxon>
        <taxon>Pseudomonadati</taxon>
        <taxon>Bacteroidota</taxon>
        <taxon>Sphingobacteriia</taxon>
        <taxon>Sphingobacteriales</taxon>
        <taxon>Sphingobacteriaceae</taxon>
        <taxon>Mucilaginibacter</taxon>
    </lineage>
</organism>
<accession>A0A4Y8AJD8</accession>
<name>A0A4Y8AJD8_9SPHI</name>
<dbReference type="CDD" id="cd04301">
    <property type="entry name" value="NAT_SF"/>
    <property type="match status" value="1"/>
</dbReference>
<dbReference type="InterPro" id="IPR016181">
    <property type="entry name" value="Acyl_CoA_acyltransferase"/>
</dbReference>
<gene>
    <name evidence="3" type="ORF">E2R65_00190</name>
    <name evidence="2" type="ORF">GGR35_000970</name>
</gene>
<dbReference type="Proteomes" id="UP000297248">
    <property type="component" value="Unassembled WGS sequence"/>
</dbReference>
<evidence type="ECO:0000313" key="2">
    <source>
        <dbReference type="EMBL" id="MBB3968384.1"/>
    </source>
</evidence>
<dbReference type="PANTHER" id="PTHR43233:SF1">
    <property type="entry name" value="FAMILY N-ACETYLTRANSFERASE, PUTATIVE (AFU_ORTHOLOGUE AFUA_6G03350)-RELATED"/>
    <property type="match status" value="1"/>
</dbReference>
<evidence type="ECO:0000313" key="4">
    <source>
        <dbReference type="Proteomes" id="UP000297248"/>
    </source>
</evidence>
<dbReference type="GO" id="GO:0016747">
    <property type="term" value="F:acyltransferase activity, transferring groups other than amino-acyl groups"/>
    <property type="evidence" value="ECO:0007669"/>
    <property type="project" value="InterPro"/>
</dbReference>
<dbReference type="OrthoDB" id="9775804at2"/>
<proteinExistence type="predicted"/>
<dbReference type="InterPro" id="IPR000182">
    <property type="entry name" value="GNAT_dom"/>
</dbReference>
<keyword evidence="5" id="KW-1185">Reference proteome</keyword>
<dbReference type="Gene3D" id="3.40.630.30">
    <property type="match status" value="1"/>
</dbReference>
<dbReference type="PANTHER" id="PTHR43233">
    <property type="entry name" value="FAMILY N-ACETYLTRANSFERASE, PUTATIVE (AFU_ORTHOLOGUE AFUA_6G03350)-RELATED"/>
    <property type="match status" value="1"/>
</dbReference>
<dbReference type="AlphaFoldDB" id="A0A4Y8AJD8"/>
<protein>
    <submittedName>
        <fullName evidence="3">GNAT family N-acetyltransferase</fullName>
    </submittedName>
    <submittedName>
        <fullName evidence="2">Ribosomal protein S18 acetylase RimI-like enzyme</fullName>
    </submittedName>
</protein>